<dbReference type="OrthoDB" id="871140at2"/>
<evidence type="ECO:0000256" key="4">
    <source>
        <dbReference type="ARBA" id="ARBA00022692"/>
    </source>
</evidence>
<dbReference type="GO" id="GO:0005886">
    <property type="term" value="C:plasma membrane"/>
    <property type="evidence" value="ECO:0007669"/>
    <property type="project" value="InterPro"/>
</dbReference>
<feature type="transmembrane region" description="Helical" evidence="7">
    <location>
        <begin position="298"/>
        <end position="314"/>
    </location>
</feature>
<dbReference type="AlphaFoldDB" id="A0A1S9P775"/>
<organism evidence="8 9">
    <name type="scientific">Mucilaginibacter pedocola</name>
    <dbReference type="NCBI Taxonomy" id="1792845"/>
    <lineage>
        <taxon>Bacteria</taxon>
        <taxon>Pseudomonadati</taxon>
        <taxon>Bacteroidota</taxon>
        <taxon>Sphingobacteriia</taxon>
        <taxon>Sphingobacteriales</taxon>
        <taxon>Sphingobacteriaceae</taxon>
        <taxon>Mucilaginibacter</taxon>
    </lineage>
</organism>
<keyword evidence="5 7" id="KW-1133">Transmembrane helix</keyword>
<evidence type="ECO:0000256" key="6">
    <source>
        <dbReference type="ARBA" id="ARBA00023136"/>
    </source>
</evidence>
<evidence type="ECO:0000256" key="3">
    <source>
        <dbReference type="ARBA" id="ARBA00022679"/>
    </source>
</evidence>
<feature type="transmembrane region" description="Helical" evidence="7">
    <location>
        <begin position="60"/>
        <end position="87"/>
    </location>
</feature>
<dbReference type="InterPro" id="IPR001640">
    <property type="entry name" value="Lgt"/>
</dbReference>
<name>A0A1S9P775_9SPHI</name>
<dbReference type="Pfam" id="PF01790">
    <property type="entry name" value="LGT"/>
    <property type="match status" value="1"/>
</dbReference>
<evidence type="ECO:0000313" key="8">
    <source>
        <dbReference type="EMBL" id="OOQ56812.1"/>
    </source>
</evidence>
<dbReference type="GO" id="GO:0042158">
    <property type="term" value="P:lipoprotein biosynthetic process"/>
    <property type="evidence" value="ECO:0007669"/>
    <property type="project" value="InterPro"/>
</dbReference>
<evidence type="ECO:0000256" key="5">
    <source>
        <dbReference type="ARBA" id="ARBA00022989"/>
    </source>
</evidence>
<comment type="similarity">
    <text evidence="1">Belongs to the Lgt family.</text>
</comment>
<feature type="transmembrane region" description="Helical" evidence="7">
    <location>
        <begin position="107"/>
        <end position="124"/>
    </location>
</feature>
<dbReference type="PANTHER" id="PTHR30589">
    <property type="entry name" value="PROLIPOPROTEIN DIACYLGLYCERYL TRANSFERASE"/>
    <property type="match status" value="1"/>
</dbReference>
<dbReference type="EMBL" id="MBTF01000038">
    <property type="protein sequence ID" value="OOQ56812.1"/>
    <property type="molecule type" value="Genomic_DNA"/>
</dbReference>
<evidence type="ECO:0000256" key="7">
    <source>
        <dbReference type="SAM" id="Phobius"/>
    </source>
</evidence>
<evidence type="ECO:0000313" key="9">
    <source>
        <dbReference type="Proteomes" id="UP000189739"/>
    </source>
</evidence>
<dbReference type="Proteomes" id="UP000189739">
    <property type="component" value="Unassembled WGS sequence"/>
</dbReference>
<keyword evidence="2" id="KW-1003">Cell membrane</keyword>
<keyword evidence="6 7" id="KW-0472">Membrane</keyword>
<feature type="transmembrane region" description="Helical" evidence="7">
    <location>
        <begin position="17"/>
        <end position="39"/>
    </location>
</feature>
<dbReference type="RefSeq" id="WP_078351227.1">
    <property type="nucleotide sequence ID" value="NZ_MBTF01000038.1"/>
</dbReference>
<dbReference type="STRING" id="1792845.BC343_17670"/>
<accession>A0A1S9P775</accession>
<reference evidence="8 9" key="1">
    <citation type="submission" date="2016-07" db="EMBL/GenBank/DDBJ databases">
        <title>Genomic analysis of zinc-resistant bacterium Mucilaginibacter pedocola TBZ30.</title>
        <authorList>
            <person name="Huang J."/>
            <person name="Tang J."/>
        </authorList>
    </citation>
    <scope>NUCLEOTIDE SEQUENCE [LARGE SCALE GENOMIC DNA]</scope>
    <source>
        <strain evidence="8 9">TBZ30</strain>
    </source>
</reference>
<keyword evidence="9" id="KW-1185">Reference proteome</keyword>
<feature type="transmembrane region" description="Helical" evidence="7">
    <location>
        <begin position="145"/>
        <end position="163"/>
    </location>
</feature>
<dbReference type="PANTHER" id="PTHR30589:SF0">
    <property type="entry name" value="PHOSPHATIDYLGLYCEROL--PROLIPOPROTEIN DIACYLGLYCERYL TRANSFERASE"/>
    <property type="match status" value="1"/>
</dbReference>
<protein>
    <submittedName>
        <fullName evidence="8">Diacylglyceryl transferase</fullName>
    </submittedName>
</protein>
<evidence type="ECO:0000256" key="1">
    <source>
        <dbReference type="ARBA" id="ARBA00007150"/>
    </source>
</evidence>
<evidence type="ECO:0000256" key="2">
    <source>
        <dbReference type="ARBA" id="ARBA00022475"/>
    </source>
</evidence>
<feature type="transmembrane region" description="Helical" evidence="7">
    <location>
        <begin position="183"/>
        <end position="205"/>
    </location>
</feature>
<gene>
    <name evidence="8" type="ORF">BC343_17670</name>
</gene>
<keyword evidence="3 8" id="KW-0808">Transferase</keyword>
<dbReference type="GO" id="GO:0008961">
    <property type="term" value="F:phosphatidylglycerol-prolipoprotein diacylglyceryl transferase activity"/>
    <property type="evidence" value="ECO:0007669"/>
    <property type="project" value="InterPro"/>
</dbReference>
<sequence>MFPTINDLVYYLFDVRFLFPIQTLGFFMAMSFALAYVVFTSEFKRYEANGKIQAFKRKALVGAPASIADIAVNFLLGFLLGFKVFGAVFNYSALQHDPRKYVLSTQGNPWLGIIIGIGFALWVYRDRKKQTLSEPKVVEEVRHPYQLMGLIVFSVGVFGFIGAKLFDTVERIDLFLYNPWGMLFSMNGFAYYGGLIFGALTYLYIGYRYGMKQVHLADIGSPGMMLAYGIGRIGCQLSGDGDWGIINPNAKPGWLTWLPDWAWSFKYPHNSLGAGVPIPGCTGNYCNQLANGVYPTPLYELVLCIGMFGLMWAFRHKIKIPGLMFSIYLILNGGERFLIEHIRINFYYTFLGLTFTQAELIGALMFLGGVAGLGIIGYKRWLLPQKATKTN</sequence>
<feature type="transmembrane region" description="Helical" evidence="7">
    <location>
        <begin position="360"/>
        <end position="378"/>
    </location>
</feature>
<keyword evidence="4 7" id="KW-0812">Transmembrane</keyword>
<comment type="caution">
    <text evidence="8">The sequence shown here is derived from an EMBL/GenBank/DDBJ whole genome shotgun (WGS) entry which is preliminary data.</text>
</comment>
<proteinExistence type="inferred from homology"/>